<organism evidence="1 2">
    <name type="scientific">Trachymyrmex cornetzi</name>
    <dbReference type="NCBI Taxonomy" id="471704"/>
    <lineage>
        <taxon>Eukaryota</taxon>
        <taxon>Metazoa</taxon>
        <taxon>Ecdysozoa</taxon>
        <taxon>Arthropoda</taxon>
        <taxon>Hexapoda</taxon>
        <taxon>Insecta</taxon>
        <taxon>Pterygota</taxon>
        <taxon>Neoptera</taxon>
        <taxon>Endopterygota</taxon>
        <taxon>Hymenoptera</taxon>
        <taxon>Apocrita</taxon>
        <taxon>Aculeata</taxon>
        <taxon>Formicoidea</taxon>
        <taxon>Formicidae</taxon>
        <taxon>Myrmicinae</taxon>
        <taxon>Trachymyrmex</taxon>
    </lineage>
</organism>
<dbReference type="Proteomes" id="UP000078492">
    <property type="component" value="Unassembled WGS sequence"/>
</dbReference>
<sequence length="95" mass="10935">MFHRNRITRHSDSNDIRTSSFHVIEKSHYWCFTEETVGITVSITKISRNKFGGAAIIAGRRQTRCVTCLWLNGNHADVNLTARWLRMACPTPLLF</sequence>
<evidence type="ECO:0000313" key="2">
    <source>
        <dbReference type="Proteomes" id="UP000078492"/>
    </source>
</evidence>
<evidence type="ECO:0000313" key="1">
    <source>
        <dbReference type="EMBL" id="KYN08933.1"/>
    </source>
</evidence>
<protein>
    <submittedName>
        <fullName evidence="1">Uncharacterized protein</fullName>
    </submittedName>
</protein>
<dbReference type="AlphaFoldDB" id="A0A195D7U0"/>
<accession>A0A195D7U0</accession>
<reference evidence="1 2" key="1">
    <citation type="submission" date="2015-09" db="EMBL/GenBank/DDBJ databases">
        <title>Trachymyrmex cornetzi WGS genome.</title>
        <authorList>
            <person name="Nygaard S."/>
            <person name="Hu H."/>
            <person name="Boomsma J."/>
            <person name="Zhang G."/>
        </authorList>
    </citation>
    <scope>NUCLEOTIDE SEQUENCE [LARGE SCALE GENOMIC DNA]</scope>
    <source>
        <strain evidence="1">Tcor2-1</strain>
        <tissue evidence="1">Whole body</tissue>
    </source>
</reference>
<keyword evidence="2" id="KW-1185">Reference proteome</keyword>
<name>A0A195D7U0_9HYME</name>
<proteinExistence type="predicted"/>
<dbReference type="EMBL" id="KQ981153">
    <property type="protein sequence ID" value="KYN08933.1"/>
    <property type="molecule type" value="Genomic_DNA"/>
</dbReference>
<gene>
    <name evidence="1" type="ORF">ALC57_18899</name>
</gene>